<dbReference type="PATRIC" id="fig|158500.4.peg.3581"/>
<evidence type="ECO:0000313" key="2">
    <source>
        <dbReference type="Proteomes" id="UP000024329"/>
    </source>
</evidence>
<dbReference type="EMBL" id="JFYZ01000017">
    <property type="protein sequence ID" value="EZP80423.1"/>
    <property type="molecule type" value="Genomic_DNA"/>
</dbReference>
<dbReference type="InterPro" id="IPR025515">
    <property type="entry name" value="DUF4403"/>
</dbReference>
<dbReference type="RefSeq" id="WP_036527259.1">
    <property type="nucleotide sequence ID" value="NZ_JFYZ01000017.1"/>
</dbReference>
<sequence length="488" mass="53660">MTLRIILPVLAGTLALTACKRERFQPPPRAHDEIRIEPQASLITVPVTADLTELAAALDREIPRTLWTIDKPGQTCVKSKQVDLGITTLKTPALKCRIVGDVTRGPMTFAGRGKEIRLTMPLHAVLRAEDIGGMLKRETATADAVAEATVRITLADDWTPRGTVDIRYDWTNSPHAEFLGQRIDFTEKADRKLAPIIAKLERELPGQLGRLQLRRQVEQAWNSAFTTLSLNRENPPVWMRVKPTELQYGGYELDGKRMLLRLGVKAVTETFVGRRPDDPAPTPLPRVKPLQAQAGRLAFFIPVVADYHELEPVLMKALRKRSTRPFAVPGVGPVRTDFHKATIYGTTGGRIAVGLDFTARDEAGKLGATKGTVWMTGVPVNAEDSRRIGFEDFEVSGTTDMRGGDLILRLANTPGMSATIAGALAQNFEKDYGKLLGKIGRAIEDKREGDLVIRAEVTRTRTGRIQAAGRGLYLPVWADGTASITVTR</sequence>
<name>A0A031JUF1_9SPHN</name>
<dbReference type="eggNOG" id="ENOG503353M">
    <property type="taxonomic scope" value="Bacteria"/>
</dbReference>
<accession>A0A031JUF1</accession>
<dbReference type="PROSITE" id="PS51257">
    <property type="entry name" value="PROKAR_LIPOPROTEIN"/>
    <property type="match status" value="1"/>
</dbReference>
<dbReference type="Proteomes" id="UP000024329">
    <property type="component" value="Unassembled WGS sequence"/>
</dbReference>
<gene>
    <name evidence="1" type="ORF">BV97_03510</name>
</gene>
<organism evidence="1 2">
    <name type="scientific">Novosphingobium resinovorum</name>
    <dbReference type="NCBI Taxonomy" id="158500"/>
    <lineage>
        <taxon>Bacteria</taxon>
        <taxon>Pseudomonadati</taxon>
        <taxon>Pseudomonadota</taxon>
        <taxon>Alphaproteobacteria</taxon>
        <taxon>Sphingomonadales</taxon>
        <taxon>Sphingomonadaceae</taxon>
        <taxon>Novosphingobium</taxon>
    </lineage>
</organism>
<dbReference type="AlphaFoldDB" id="A0A031JUF1"/>
<protein>
    <recommendedName>
        <fullName evidence="3">DUF4403 family protein</fullName>
    </recommendedName>
</protein>
<evidence type="ECO:0008006" key="3">
    <source>
        <dbReference type="Google" id="ProtNLM"/>
    </source>
</evidence>
<comment type="caution">
    <text evidence="1">The sequence shown here is derived from an EMBL/GenBank/DDBJ whole genome shotgun (WGS) entry which is preliminary data.</text>
</comment>
<reference evidence="1 2" key="1">
    <citation type="submission" date="2014-03" db="EMBL/GenBank/DDBJ databases">
        <title>Whole genome sequence of Novosphingobium resinovorum KF1.</title>
        <authorList>
            <person name="Gan H.M."/>
            <person name="Gan H.Y."/>
            <person name="Chew T.H."/>
            <person name="Savka M.A."/>
        </authorList>
    </citation>
    <scope>NUCLEOTIDE SEQUENCE [LARGE SCALE GENOMIC DNA]</scope>
    <source>
        <strain evidence="1 2">KF1</strain>
    </source>
</reference>
<evidence type="ECO:0000313" key="1">
    <source>
        <dbReference type="EMBL" id="EZP80423.1"/>
    </source>
</evidence>
<proteinExistence type="predicted"/>
<dbReference type="Pfam" id="PF14356">
    <property type="entry name" value="DUF4403"/>
    <property type="match status" value="1"/>
</dbReference>
<dbReference type="STRING" id="158500.BES08_09080"/>